<keyword evidence="3" id="KW-0597">Phosphoprotein</keyword>
<dbReference type="PIRSF" id="PIRSF037232">
    <property type="entry name" value="Tricalbin"/>
    <property type="match status" value="1"/>
</dbReference>
<feature type="region of interest" description="Disordered" evidence="11">
    <location>
        <begin position="1029"/>
        <end position="1065"/>
    </location>
</feature>
<feature type="compositionally biased region" description="Basic and acidic residues" evidence="11">
    <location>
        <begin position="1056"/>
        <end position="1065"/>
    </location>
</feature>
<keyword evidence="6" id="KW-0256">Endoplasmic reticulum</keyword>
<dbReference type="CDD" id="cd04044">
    <property type="entry name" value="C2A_Tricalbin-like"/>
    <property type="match status" value="1"/>
</dbReference>
<dbReference type="GO" id="GO:0005789">
    <property type="term" value="C:endoplasmic reticulum membrane"/>
    <property type="evidence" value="ECO:0007669"/>
    <property type="project" value="UniProtKB-SubCell"/>
</dbReference>
<evidence type="ECO:0000256" key="10">
    <source>
        <dbReference type="ARBA" id="ARBA00023136"/>
    </source>
</evidence>
<dbReference type="GeneID" id="88171255"/>
<dbReference type="Proteomes" id="UP001338582">
    <property type="component" value="Chromosome 1"/>
</dbReference>
<dbReference type="PROSITE" id="PS50004">
    <property type="entry name" value="C2"/>
    <property type="match status" value="4"/>
</dbReference>
<dbReference type="InterPro" id="IPR037756">
    <property type="entry name" value="C2D_Tricalbin"/>
</dbReference>
<sequence length="1295" mass="144460">MLRVNSTNRLEDELETMEWMNSFLSKFWVIYMPALSDMVLFNANEVMKDQAPGFGIEAIALDEFTLGSKAPRIDSIQSFTRKGRDHIEMVWSFSFTPNDTDGMTKNEMRKKISPKVALGVTVGKAFILKSFPILVEDMSCTGRLNIKLKLNENFPHVKTVSVQFLEPPVFDYALKPVGGDSFGLDIMSFIPGLSSFVNGLIHSNLRPFLYAPNSLDIDVEEIMSQQSNDSVGVLYVHIKRITNLKSTSDIKEFNPYVQLSVSNNQSLCEKTKVKKNTTDPVYLETKYLLISALDQNHLTFNVFHMVPDKMLDTPLGIVKVPLIDFLQKEVQTGLTSKIIESGKVVGKLEYDLKWYPTIPDAILEDGTKEHNIDTQVGIMKLSLFGATDLDTSKSIIGLLDPYAEVYVNNELIKTSRRLKKTNEPAFGVTFESLITLQAQTSIQVIVKDSAENQIVGRLDANLQDLVFESSRGQQWITAPPVNKDGHPARFRIGAKWKALPLETDEINAHIEAPIGGLRLHIRMAKDLINLEAVGDVDPYVKIIQSGRLRAKTNIIAETLNPYFNQVFFLPVANEHQHVLLDIFDAEPEGKDRPLGSCAISIKDFLKKSPDGYYLGYDGEQEVIEQPVLYQGKSYGTMSYSVSFFPNIPVMTKAQIENIGDIEAEQKKKEQAEKSKELKEKELYEKYPNDYEWVEMQEDICPEPTKIEMPLEKAIKYRSGTLLVKILSGSFNKPDYYVHTLFDDNIYPAGVSAQADGRNLTIPVSVEAFMRDLPNSKVVFRLSKRRELDDQKDVATEKILQTLDVLKRSFAKPLTINLDAKNKIKVRMEFIPSAVKLPPLDTVLDVGLVTLDILSASGLKPVDRNGKSDPFCVIKLDGIEIHRTDKQRRTLNPVWNDAIKFPMLSRSRQVLLLEVYDWDLTHDDELLGLANLDLSLITPNNSTQFELQLDTEGTMLIRATFKPQFVRPKLSKSSGLPIDLSDVTGVPLKVVGGAADLAGNAVGSGIALVTDGVSLGGNFIKGITKGKKKSDLSSIAEKDKERKPRGSKDFFRRHKHDSTSAHGHDNALENLAASSTHASGDAADDTTFMSHTMDDIESRDEDERDESDEESTKHETAPSAEEQQNQNVPSQVKNAIPNILPEFIPPPQGPQGFMGHLRNISDSTNISTISAMSHGERDVPGRISIVSLKGLDSAAYSVKATLKKDGRSKDIFKTKSVKPSKSGEVEFKEHFVFLAPTNGMLIFHIREHHALGRKQKVALVDINLSQFVGDDKLFNVAAGKGELLLKITYGAHEHHA</sequence>
<comment type="subcellular location">
    <subcellularLocation>
        <location evidence="1">Endoplasmic reticulum membrane</location>
    </subcellularLocation>
</comment>
<keyword evidence="4" id="KW-0812">Transmembrane</keyword>
<dbReference type="PANTHER" id="PTHR46980:SF1">
    <property type="entry name" value="TRICALBIN-3"/>
    <property type="match status" value="1"/>
</dbReference>
<feature type="domain" description="SMP-LTD" evidence="13">
    <location>
        <begin position="13"/>
        <end position="220"/>
    </location>
</feature>
<dbReference type="KEGG" id="asau:88171255"/>
<dbReference type="GO" id="GO:0006869">
    <property type="term" value="P:lipid transport"/>
    <property type="evidence" value="ECO:0007669"/>
    <property type="project" value="UniProtKB-KW"/>
</dbReference>
<dbReference type="InterPro" id="IPR037765">
    <property type="entry name" value="C2B_Tricalbin"/>
</dbReference>
<dbReference type="InterPro" id="IPR031468">
    <property type="entry name" value="SMP_LBD"/>
</dbReference>
<evidence type="ECO:0000256" key="7">
    <source>
        <dbReference type="ARBA" id="ARBA00022989"/>
    </source>
</evidence>
<feature type="compositionally biased region" description="Acidic residues" evidence="11">
    <location>
        <begin position="1094"/>
        <end position="1108"/>
    </location>
</feature>
<dbReference type="InterPro" id="IPR035892">
    <property type="entry name" value="C2_domain_sf"/>
</dbReference>
<dbReference type="InterPro" id="IPR000008">
    <property type="entry name" value="C2_dom"/>
</dbReference>
<dbReference type="GO" id="GO:0061817">
    <property type="term" value="P:endoplasmic reticulum-plasma membrane tethering"/>
    <property type="evidence" value="ECO:0007669"/>
    <property type="project" value="InterPro"/>
</dbReference>
<feature type="compositionally biased region" description="Polar residues" evidence="11">
    <location>
        <begin position="1120"/>
        <end position="1129"/>
    </location>
</feature>
<feature type="compositionally biased region" description="Basic and acidic residues" evidence="11">
    <location>
        <begin position="1035"/>
        <end position="1049"/>
    </location>
</feature>
<dbReference type="SMART" id="SM00239">
    <property type="entry name" value="C2"/>
    <property type="match status" value="5"/>
</dbReference>
<proteinExistence type="predicted"/>
<organism evidence="14 15">
    <name type="scientific">Australozyma saopauloensis</name>
    <dbReference type="NCBI Taxonomy" id="291208"/>
    <lineage>
        <taxon>Eukaryota</taxon>
        <taxon>Fungi</taxon>
        <taxon>Dikarya</taxon>
        <taxon>Ascomycota</taxon>
        <taxon>Saccharomycotina</taxon>
        <taxon>Pichiomycetes</taxon>
        <taxon>Metschnikowiaceae</taxon>
        <taxon>Australozyma</taxon>
    </lineage>
</organism>
<dbReference type="InterPro" id="IPR037761">
    <property type="entry name" value="C2A_Tricalbin"/>
</dbReference>
<keyword evidence="15" id="KW-1185">Reference proteome</keyword>
<evidence type="ECO:0000256" key="5">
    <source>
        <dbReference type="ARBA" id="ARBA00022737"/>
    </source>
</evidence>
<evidence type="ECO:0000259" key="12">
    <source>
        <dbReference type="PROSITE" id="PS50004"/>
    </source>
</evidence>
<evidence type="ECO:0000256" key="3">
    <source>
        <dbReference type="ARBA" id="ARBA00022553"/>
    </source>
</evidence>
<dbReference type="Pfam" id="PF25669">
    <property type="entry name" value="SMP_MUG190-like"/>
    <property type="match status" value="1"/>
</dbReference>
<feature type="domain" description="C2" evidence="12">
    <location>
        <begin position="500"/>
        <end position="616"/>
    </location>
</feature>
<dbReference type="PROSITE" id="PS51847">
    <property type="entry name" value="SMP"/>
    <property type="match status" value="1"/>
</dbReference>
<keyword evidence="10" id="KW-0472">Membrane</keyword>
<dbReference type="InterPro" id="IPR037762">
    <property type="entry name" value="C2C_Tricalbin"/>
</dbReference>
<keyword evidence="7" id="KW-1133">Transmembrane helix</keyword>
<dbReference type="PRINTS" id="PR00360">
    <property type="entry name" value="C2DOMAIN"/>
</dbReference>
<dbReference type="SUPFAM" id="SSF49562">
    <property type="entry name" value="C2 domain (Calcium/lipid-binding domain, CaLB)"/>
    <property type="match status" value="5"/>
</dbReference>
<feature type="domain" description="C2" evidence="12">
    <location>
        <begin position="826"/>
        <end position="946"/>
    </location>
</feature>
<evidence type="ECO:0000313" key="14">
    <source>
        <dbReference type="EMBL" id="WPK22963.1"/>
    </source>
</evidence>
<evidence type="ECO:0000256" key="2">
    <source>
        <dbReference type="ARBA" id="ARBA00022448"/>
    </source>
</evidence>
<name>A0AAX4H3A2_9ASCO</name>
<evidence type="ECO:0000256" key="11">
    <source>
        <dbReference type="SAM" id="MobiDB-lite"/>
    </source>
</evidence>
<dbReference type="InterPro" id="IPR052455">
    <property type="entry name" value="Tricalbin_domain"/>
</dbReference>
<dbReference type="EMBL" id="CP138894">
    <property type="protein sequence ID" value="WPK22963.1"/>
    <property type="molecule type" value="Genomic_DNA"/>
</dbReference>
<evidence type="ECO:0000313" key="15">
    <source>
        <dbReference type="Proteomes" id="UP001338582"/>
    </source>
</evidence>
<dbReference type="CDD" id="cd04052">
    <property type="entry name" value="C2B_Tricalbin-like"/>
    <property type="match status" value="1"/>
</dbReference>
<keyword evidence="9" id="KW-0446">Lipid-binding</keyword>
<dbReference type="InterPro" id="IPR017147">
    <property type="entry name" value="Tricalbin"/>
</dbReference>
<gene>
    <name evidence="14" type="ORF">PUMCH_000186</name>
</gene>
<accession>A0AAX4H3A2</accession>
<dbReference type="Pfam" id="PF00168">
    <property type="entry name" value="C2"/>
    <property type="match status" value="5"/>
</dbReference>
<keyword evidence="2" id="KW-0813">Transport</keyword>
<feature type="region of interest" description="Disordered" evidence="11">
    <location>
        <begin position="1093"/>
        <end position="1129"/>
    </location>
</feature>
<reference evidence="14 15" key="1">
    <citation type="submission" date="2023-10" db="EMBL/GenBank/DDBJ databases">
        <title>Draft Genome Sequence of Candida saopaulonensis from a very Premature Infant with Sepsis.</title>
        <authorList>
            <person name="Ning Y."/>
            <person name="Dai R."/>
            <person name="Xiao M."/>
            <person name="Xu Y."/>
            <person name="Yan Q."/>
            <person name="Zhang L."/>
        </authorList>
    </citation>
    <scope>NUCLEOTIDE SEQUENCE [LARGE SCALE GENOMIC DNA]</scope>
    <source>
        <strain evidence="14 15">19XY460</strain>
    </source>
</reference>
<dbReference type="Pfam" id="PF24920">
    <property type="entry name" value="C2_TCB1"/>
    <property type="match status" value="1"/>
</dbReference>
<evidence type="ECO:0000256" key="9">
    <source>
        <dbReference type="ARBA" id="ARBA00023121"/>
    </source>
</evidence>
<keyword evidence="8" id="KW-0445">Lipid transport</keyword>
<keyword evidence="5" id="KW-0677">Repeat</keyword>
<protein>
    <submittedName>
        <fullName evidence="14">Uncharacterized protein</fullName>
    </submittedName>
</protein>
<evidence type="ECO:0000256" key="6">
    <source>
        <dbReference type="ARBA" id="ARBA00022824"/>
    </source>
</evidence>
<dbReference type="InterPro" id="IPR056910">
    <property type="entry name" value="TCB1-3_C2"/>
</dbReference>
<dbReference type="CDD" id="cd04040">
    <property type="entry name" value="C2D_Tricalbin-like"/>
    <property type="match status" value="1"/>
</dbReference>
<evidence type="ECO:0000259" key="13">
    <source>
        <dbReference type="PROSITE" id="PS51847"/>
    </source>
</evidence>
<evidence type="ECO:0000256" key="4">
    <source>
        <dbReference type="ARBA" id="ARBA00022692"/>
    </source>
</evidence>
<feature type="domain" description="C2" evidence="12">
    <location>
        <begin position="354"/>
        <end position="476"/>
    </location>
</feature>
<dbReference type="Gene3D" id="2.60.40.150">
    <property type="entry name" value="C2 domain"/>
    <property type="match status" value="4"/>
</dbReference>
<evidence type="ECO:0000256" key="8">
    <source>
        <dbReference type="ARBA" id="ARBA00023055"/>
    </source>
</evidence>
<dbReference type="CDD" id="cd21678">
    <property type="entry name" value="SMP_TCB"/>
    <property type="match status" value="1"/>
</dbReference>
<dbReference type="CDD" id="cd04045">
    <property type="entry name" value="C2C_Tricalbin-like"/>
    <property type="match status" value="1"/>
</dbReference>
<evidence type="ECO:0000256" key="1">
    <source>
        <dbReference type="ARBA" id="ARBA00004586"/>
    </source>
</evidence>
<dbReference type="GO" id="GO:0071944">
    <property type="term" value="C:cell periphery"/>
    <property type="evidence" value="ECO:0007669"/>
    <property type="project" value="UniProtKB-ARBA"/>
</dbReference>
<feature type="domain" description="C2" evidence="12">
    <location>
        <begin position="211"/>
        <end position="335"/>
    </location>
</feature>
<dbReference type="PANTHER" id="PTHR46980">
    <property type="entry name" value="TRICALBIN-1-RELATED"/>
    <property type="match status" value="1"/>
</dbReference>
<dbReference type="RefSeq" id="XP_062875350.1">
    <property type="nucleotide sequence ID" value="XM_063019280.1"/>
</dbReference>
<dbReference type="GO" id="GO:0008289">
    <property type="term" value="F:lipid binding"/>
    <property type="evidence" value="ECO:0007669"/>
    <property type="project" value="UniProtKB-KW"/>
</dbReference>